<dbReference type="AlphaFoldDB" id="A0A1H8ZX55"/>
<organism evidence="2 3">
    <name type="scientific">Ignavigranum ruoffiae</name>
    <dbReference type="NCBI Taxonomy" id="89093"/>
    <lineage>
        <taxon>Bacteria</taxon>
        <taxon>Bacillati</taxon>
        <taxon>Bacillota</taxon>
        <taxon>Bacilli</taxon>
        <taxon>Lactobacillales</taxon>
        <taxon>Aerococcaceae</taxon>
        <taxon>Ignavigranum</taxon>
    </lineage>
</organism>
<keyword evidence="3" id="KW-1185">Reference proteome</keyword>
<keyword evidence="1" id="KW-1133">Transmembrane helix</keyword>
<gene>
    <name evidence="2" type="ORF">SAMN04488558_101361</name>
</gene>
<protein>
    <submittedName>
        <fullName evidence="2">ABC-2 type transport system permease protein</fullName>
    </submittedName>
</protein>
<dbReference type="EMBL" id="FOEN01000001">
    <property type="protein sequence ID" value="SEP68861.1"/>
    <property type="molecule type" value="Genomic_DNA"/>
</dbReference>
<feature type="transmembrane region" description="Helical" evidence="1">
    <location>
        <begin position="178"/>
        <end position="200"/>
    </location>
</feature>
<dbReference type="OrthoDB" id="2027431at2"/>
<feature type="transmembrane region" description="Helical" evidence="1">
    <location>
        <begin position="21"/>
        <end position="40"/>
    </location>
</feature>
<dbReference type="InterPro" id="IPR010390">
    <property type="entry name" value="ABC-2_transporter-like"/>
</dbReference>
<feature type="transmembrane region" description="Helical" evidence="1">
    <location>
        <begin position="101"/>
        <end position="128"/>
    </location>
</feature>
<dbReference type="Proteomes" id="UP000198833">
    <property type="component" value="Unassembled WGS sequence"/>
</dbReference>
<evidence type="ECO:0000313" key="2">
    <source>
        <dbReference type="EMBL" id="SEP68861.1"/>
    </source>
</evidence>
<keyword evidence="1" id="KW-0812">Transmembrane</keyword>
<dbReference type="STRING" id="89093.SAMN04488558_101361"/>
<dbReference type="PANTHER" id="PTHR36832">
    <property type="entry name" value="SLR1174 PROTEIN-RELATED"/>
    <property type="match status" value="1"/>
</dbReference>
<evidence type="ECO:0000256" key="1">
    <source>
        <dbReference type="SAM" id="Phobius"/>
    </source>
</evidence>
<accession>A0A1H8ZX55</accession>
<feature type="transmembrane region" description="Helical" evidence="1">
    <location>
        <begin position="225"/>
        <end position="245"/>
    </location>
</feature>
<feature type="transmembrane region" description="Helical" evidence="1">
    <location>
        <begin position="140"/>
        <end position="166"/>
    </location>
</feature>
<dbReference type="PANTHER" id="PTHR36832:SF1">
    <property type="entry name" value="SLR1174 PROTEIN"/>
    <property type="match status" value="1"/>
</dbReference>
<keyword evidence="1" id="KW-0472">Membrane</keyword>
<proteinExistence type="predicted"/>
<sequence length="259" mass="30152">MKKYIIIALNQFYASITYKTNFFVGIVSILISTILSIFTWNAIYASTDETIIAGFSLSEMFWYLLLTNGSSIIFSSAESLRTGMLVKTGRLSTKLIRPVSILYEGFWIFIGKKLFFILLLFFLPFFLYNNGYSFSYSILLWFYSLLILPMFYLLMTTIGNLGFFLIHIWPLRPLINSIYMLFGGFLFPLNIFPNSVFSYIKYNPFAMTSYQYALFIQEKLDFGEALLNIKIVMAWIFILIIIYHWSFSKGLKKYEGMGA</sequence>
<reference evidence="2 3" key="1">
    <citation type="submission" date="2016-10" db="EMBL/GenBank/DDBJ databases">
        <authorList>
            <person name="de Groot N.N."/>
        </authorList>
    </citation>
    <scope>NUCLEOTIDE SEQUENCE [LARGE SCALE GENOMIC DNA]</scope>
    <source>
        <strain evidence="2 3">DSM 15695</strain>
    </source>
</reference>
<evidence type="ECO:0000313" key="3">
    <source>
        <dbReference type="Proteomes" id="UP000198833"/>
    </source>
</evidence>
<feature type="transmembrane region" description="Helical" evidence="1">
    <location>
        <begin position="60"/>
        <end position="80"/>
    </location>
</feature>
<name>A0A1H8ZX55_9LACT</name>
<dbReference type="Pfam" id="PF06182">
    <property type="entry name" value="ABC2_membrane_6"/>
    <property type="match status" value="1"/>
</dbReference>
<dbReference type="RefSeq" id="WP_092570165.1">
    <property type="nucleotide sequence ID" value="NZ_CP096206.2"/>
</dbReference>